<evidence type="ECO:0000256" key="7">
    <source>
        <dbReference type="ARBA" id="ARBA00022989"/>
    </source>
</evidence>
<evidence type="ECO:0000256" key="1">
    <source>
        <dbReference type="ARBA" id="ARBA00004127"/>
    </source>
</evidence>
<feature type="transmembrane region" description="Helical" evidence="10">
    <location>
        <begin position="245"/>
        <end position="268"/>
    </location>
</feature>
<keyword evidence="5 10" id="KW-0812">Transmembrane</keyword>
<feature type="transmembrane region" description="Helical" evidence="10">
    <location>
        <begin position="280"/>
        <end position="303"/>
    </location>
</feature>
<dbReference type="GO" id="GO:0012505">
    <property type="term" value="C:endomembrane system"/>
    <property type="evidence" value="ECO:0007669"/>
    <property type="project" value="UniProtKB-SubCell"/>
</dbReference>
<evidence type="ECO:0000313" key="14">
    <source>
        <dbReference type="Proteomes" id="UP001150879"/>
    </source>
</evidence>
<keyword evidence="8 10" id="KW-0406">Ion transport</keyword>
<keyword evidence="10" id="KW-0926">Vacuole</keyword>
<gene>
    <name evidence="13" type="ORF">N7472_002148</name>
</gene>
<keyword evidence="3 10" id="KW-0813">Transport</keyword>
<dbReference type="GO" id="GO:0000329">
    <property type="term" value="C:fungal-type vacuole membrane"/>
    <property type="evidence" value="ECO:0007669"/>
    <property type="project" value="TreeGrafter"/>
</dbReference>
<keyword evidence="7 10" id="KW-1133">Transmembrane helix</keyword>
<feature type="domain" description="Sodium/calcium exchanger membrane region" evidence="12">
    <location>
        <begin position="406"/>
        <end position="550"/>
    </location>
</feature>
<keyword evidence="14" id="KW-1185">Reference proteome</keyword>
<evidence type="ECO:0000256" key="9">
    <source>
        <dbReference type="ARBA" id="ARBA00023136"/>
    </source>
</evidence>
<feature type="compositionally biased region" description="Basic and acidic residues" evidence="11">
    <location>
        <begin position="82"/>
        <end position="91"/>
    </location>
</feature>
<feature type="domain" description="Sodium/calcium exchanger membrane region" evidence="12">
    <location>
        <begin position="185"/>
        <end position="338"/>
    </location>
</feature>
<evidence type="ECO:0000259" key="12">
    <source>
        <dbReference type="Pfam" id="PF01699"/>
    </source>
</evidence>
<feature type="transmembrane region" description="Helical" evidence="10">
    <location>
        <begin position="185"/>
        <end position="205"/>
    </location>
</feature>
<reference evidence="13" key="2">
    <citation type="journal article" date="2023" name="IMA Fungus">
        <title>Comparative genomic study of the Penicillium genus elucidates a diverse pangenome and 15 lateral gene transfer events.</title>
        <authorList>
            <person name="Petersen C."/>
            <person name="Sorensen T."/>
            <person name="Nielsen M.R."/>
            <person name="Sondergaard T.E."/>
            <person name="Sorensen J.L."/>
            <person name="Fitzpatrick D.A."/>
            <person name="Frisvad J.C."/>
            <person name="Nielsen K.L."/>
        </authorList>
    </citation>
    <scope>NUCLEOTIDE SEQUENCE</scope>
    <source>
        <strain evidence="13">IBT 16849</strain>
    </source>
</reference>
<sequence>MYSTRSAANRLARHNSGERSWNPYQMFGKKTHNRSNSMQLENGLTHTRSMGDLPADQQRREEMNAGISVPEYSNTFPPELAGSDHETHKSPPEPSMASQDPINVSSVRGADTETIGSAQTRQRKGGILGKFKHRHDDDELEDKKPHQKFTFVSQLRATILNSWINVLLIAAPVGIALFAVKANPIAVFVVNFIAIIPLAAMLSFATEEIALRTSETIGGLLNASFGNAVELIVAIIALVHGKTLIVQTSLIGSILSNLLLVMGMSFLLGGIPRVEQNFNVTVAQTAASMLALAVSSLIIPTAYHRWSDLHNKDGTAALSRGTSVLLLVVYGCYLFFQLKSHAEVYNRPSEKVERRNAKVSEGDASRGIAQIGKMTAVPLVGQSPDHMKMEDLDDETEEPQLSVMTAILTLIISTGFVAACAEFMVESIDALTATGNIGETFVGLILLPIVGNAAEHATAVTVACKDKMDLAIGVAVGSSMQIALLVLPLIVVLGWIIGEEAMTLNFDGFQVVVLFMSVLLVNYLIGDGKSHWLEGVLLIMMYLIIALAAWFFVELEPAL</sequence>
<dbReference type="FunFam" id="1.20.1420.30:FF:000011">
    <property type="entry name" value="Vacuolar calcium ion transporter"/>
    <property type="match status" value="1"/>
</dbReference>
<dbReference type="InterPro" id="IPR044880">
    <property type="entry name" value="NCX_ion-bd_dom_sf"/>
</dbReference>
<comment type="subcellular location">
    <subcellularLocation>
        <location evidence="1">Endomembrane system</location>
        <topology evidence="1">Multi-pass membrane protein</topology>
    </subcellularLocation>
    <subcellularLocation>
        <location evidence="10">Vacuole membrane</location>
    </subcellularLocation>
</comment>
<evidence type="ECO:0000313" key="13">
    <source>
        <dbReference type="EMBL" id="KAJ5205700.1"/>
    </source>
</evidence>
<comment type="caution">
    <text evidence="10">Lacks conserved residue(s) required for the propagation of feature annotation.</text>
</comment>
<feature type="transmembrane region" description="Helical" evidence="10">
    <location>
        <begin position="217"/>
        <end position="239"/>
    </location>
</feature>
<protein>
    <recommendedName>
        <fullName evidence="10">Vacuolar calcium ion transporter</fullName>
    </recommendedName>
</protein>
<evidence type="ECO:0000256" key="10">
    <source>
        <dbReference type="RuleBase" id="RU365028"/>
    </source>
</evidence>
<dbReference type="OrthoDB" id="1699231at2759"/>
<dbReference type="Proteomes" id="UP001150879">
    <property type="component" value="Unassembled WGS sequence"/>
</dbReference>
<dbReference type="InterPro" id="IPR004713">
    <property type="entry name" value="CaH_exchang"/>
</dbReference>
<keyword evidence="9 10" id="KW-0472">Membrane</keyword>
<evidence type="ECO:0000256" key="5">
    <source>
        <dbReference type="ARBA" id="ARBA00022692"/>
    </source>
</evidence>
<evidence type="ECO:0000256" key="2">
    <source>
        <dbReference type="ARBA" id="ARBA00008170"/>
    </source>
</evidence>
<feature type="transmembrane region" description="Helical" evidence="10">
    <location>
        <begin position="470"/>
        <end position="496"/>
    </location>
</feature>
<feature type="transmembrane region" description="Helical" evidence="10">
    <location>
        <begin position="315"/>
        <end position="336"/>
    </location>
</feature>
<dbReference type="AlphaFoldDB" id="A0A9W9T1S9"/>
<feature type="region of interest" description="Disordered" evidence="11">
    <location>
        <begin position="1"/>
        <end position="24"/>
    </location>
</feature>
<dbReference type="EMBL" id="JAPQKP010000002">
    <property type="protein sequence ID" value="KAJ5205700.1"/>
    <property type="molecule type" value="Genomic_DNA"/>
</dbReference>
<evidence type="ECO:0000256" key="11">
    <source>
        <dbReference type="SAM" id="MobiDB-lite"/>
    </source>
</evidence>
<dbReference type="NCBIfam" id="TIGR00378">
    <property type="entry name" value="cax"/>
    <property type="match status" value="1"/>
</dbReference>
<evidence type="ECO:0000256" key="4">
    <source>
        <dbReference type="ARBA" id="ARBA00022568"/>
    </source>
</evidence>
<comment type="caution">
    <text evidence="13">The sequence shown here is derived from an EMBL/GenBank/DDBJ whole genome shotgun (WGS) entry which is preliminary data.</text>
</comment>
<accession>A0A9W9T1S9</accession>
<dbReference type="InterPro" id="IPR004837">
    <property type="entry name" value="NaCa_Exmemb"/>
</dbReference>
<keyword evidence="6 10" id="KW-0106">Calcium</keyword>
<comment type="similarity">
    <text evidence="2 10">Belongs to the Ca(2+):cation antiporter (CaCA) (TC 2.A.19) family.</text>
</comment>
<comment type="function">
    <text evidence="10">Has a role in promoting intracellular calcium ion sequestration via the exchange of calcium ions for hydrogen ions across the vacuolar membrane. Involved also in manganese ion homeostasis via its uptake into the vacuole.</text>
</comment>
<evidence type="ECO:0000256" key="3">
    <source>
        <dbReference type="ARBA" id="ARBA00022448"/>
    </source>
</evidence>
<proteinExistence type="inferred from homology"/>
<dbReference type="PANTHER" id="PTHR31503:SF20">
    <property type="entry name" value="CA(2+)_H(+) EXCHANGER, PUTATIVE (EUROFUNG)-RELATED"/>
    <property type="match status" value="1"/>
</dbReference>
<dbReference type="Pfam" id="PF01699">
    <property type="entry name" value="Na_Ca_ex"/>
    <property type="match status" value="2"/>
</dbReference>
<reference evidence="13" key="1">
    <citation type="submission" date="2022-11" db="EMBL/GenBank/DDBJ databases">
        <authorList>
            <person name="Petersen C."/>
        </authorList>
    </citation>
    <scope>NUCLEOTIDE SEQUENCE</scope>
    <source>
        <strain evidence="13">IBT 16849</strain>
    </source>
</reference>
<name>A0A9W9T1S9_9EURO</name>
<feature type="transmembrane region" description="Helical" evidence="10">
    <location>
        <begin position="158"/>
        <end position="179"/>
    </location>
</feature>
<feature type="transmembrane region" description="Helical" evidence="10">
    <location>
        <begin position="508"/>
        <end position="525"/>
    </location>
</feature>
<feature type="region of interest" description="Disordered" evidence="11">
    <location>
        <begin position="67"/>
        <end position="102"/>
    </location>
</feature>
<keyword evidence="10" id="KW-0050">Antiport</keyword>
<dbReference type="GO" id="GO:0015369">
    <property type="term" value="F:calcium:proton antiporter activity"/>
    <property type="evidence" value="ECO:0007669"/>
    <property type="project" value="UniProtKB-UniRule"/>
</dbReference>
<keyword evidence="4 10" id="KW-0109">Calcium transport</keyword>
<dbReference type="InterPro" id="IPR004798">
    <property type="entry name" value="CAX-like"/>
</dbReference>
<dbReference type="Gene3D" id="1.20.1420.30">
    <property type="entry name" value="NCX, central ion-binding region"/>
    <property type="match status" value="2"/>
</dbReference>
<organism evidence="13 14">
    <name type="scientific">Penicillium cf. griseofulvum</name>
    <dbReference type="NCBI Taxonomy" id="2972120"/>
    <lineage>
        <taxon>Eukaryota</taxon>
        <taxon>Fungi</taxon>
        <taxon>Dikarya</taxon>
        <taxon>Ascomycota</taxon>
        <taxon>Pezizomycotina</taxon>
        <taxon>Eurotiomycetes</taxon>
        <taxon>Eurotiomycetidae</taxon>
        <taxon>Eurotiales</taxon>
        <taxon>Aspergillaceae</taxon>
        <taxon>Penicillium</taxon>
    </lineage>
</organism>
<evidence type="ECO:0000256" key="6">
    <source>
        <dbReference type="ARBA" id="ARBA00022837"/>
    </source>
</evidence>
<feature type="transmembrane region" description="Helical" evidence="10">
    <location>
        <begin position="532"/>
        <end position="553"/>
    </location>
</feature>
<dbReference type="PANTHER" id="PTHR31503">
    <property type="entry name" value="VACUOLAR CALCIUM ION TRANSPORTER"/>
    <property type="match status" value="1"/>
</dbReference>
<evidence type="ECO:0000256" key="8">
    <source>
        <dbReference type="ARBA" id="ARBA00023065"/>
    </source>
</evidence>
<feature type="transmembrane region" description="Helical" evidence="10">
    <location>
        <begin position="401"/>
        <end position="424"/>
    </location>
</feature>
<dbReference type="GO" id="GO:0006874">
    <property type="term" value="P:intracellular calcium ion homeostasis"/>
    <property type="evidence" value="ECO:0007669"/>
    <property type="project" value="TreeGrafter"/>
</dbReference>